<dbReference type="Proteomes" id="UP000050761">
    <property type="component" value="Unassembled WGS sequence"/>
</dbReference>
<evidence type="ECO:0000313" key="1">
    <source>
        <dbReference type="EMBL" id="VDP03677.1"/>
    </source>
</evidence>
<dbReference type="AlphaFoldDB" id="A0A183G2Y5"/>
<dbReference type="OrthoDB" id="418748at2759"/>
<keyword evidence="2" id="KW-1185">Reference proteome</keyword>
<proteinExistence type="predicted"/>
<dbReference type="EMBL" id="UZAH01029005">
    <property type="protein sequence ID" value="VDP03677.1"/>
    <property type="molecule type" value="Genomic_DNA"/>
</dbReference>
<evidence type="ECO:0000313" key="2">
    <source>
        <dbReference type="Proteomes" id="UP000050761"/>
    </source>
</evidence>
<organism evidence="2 3">
    <name type="scientific">Heligmosomoides polygyrus</name>
    <name type="common">Parasitic roundworm</name>
    <dbReference type="NCBI Taxonomy" id="6339"/>
    <lineage>
        <taxon>Eukaryota</taxon>
        <taxon>Metazoa</taxon>
        <taxon>Ecdysozoa</taxon>
        <taxon>Nematoda</taxon>
        <taxon>Chromadorea</taxon>
        <taxon>Rhabditida</taxon>
        <taxon>Rhabditina</taxon>
        <taxon>Rhabditomorpha</taxon>
        <taxon>Strongyloidea</taxon>
        <taxon>Heligmosomidae</taxon>
        <taxon>Heligmosomoides</taxon>
    </lineage>
</organism>
<reference evidence="3" key="2">
    <citation type="submission" date="2019-09" db="UniProtKB">
        <authorList>
            <consortium name="WormBaseParasite"/>
        </authorList>
    </citation>
    <scope>IDENTIFICATION</scope>
</reference>
<evidence type="ECO:0000313" key="3">
    <source>
        <dbReference type="WBParaSite" id="HPBE_0001571701-mRNA-1"/>
    </source>
</evidence>
<reference evidence="1 2" key="1">
    <citation type="submission" date="2018-11" db="EMBL/GenBank/DDBJ databases">
        <authorList>
            <consortium name="Pathogen Informatics"/>
        </authorList>
    </citation>
    <scope>NUCLEOTIDE SEQUENCE [LARGE SCALE GENOMIC DNA]</scope>
</reference>
<sequence>MMTAGVQSEDDVAVAGNVNDHVCTTKDGYCCHSGFELGARDADDERILEHSDSHNLALANTVFRKRDYNLVSFYSGNAKVPYDTVASSPSEAEACRAMLSTENQAWTPQDREAGMAVDYRRKRKSLKEEKIISRVPARQDCRKLAYVQESEESGQEGYSRCSQYDDLSDILETRDSERHLHHLAKVRHRQIEDIEKFLGINDENGHLLTVPQGSYETMT</sequence>
<gene>
    <name evidence="1" type="ORF">HPBE_LOCUS15716</name>
</gene>
<accession>A0A183G2Y5</accession>
<name>A0A183G2Y5_HELPZ</name>
<accession>A0A3P7ZPM4</accession>
<dbReference type="WBParaSite" id="HPBE_0001571701-mRNA-1">
    <property type="protein sequence ID" value="HPBE_0001571701-mRNA-1"/>
    <property type="gene ID" value="HPBE_0001571701"/>
</dbReference>
<protein>
    <submittedName>
        <fullName evidence="3">SCHIP-1 domain-containing protein</fullName>
    </submittedName>
</protein>